<dbReference type="AlphaFoldDB" id="B3SBS5"/>
<name>B3SBS5_TRIAD</name>
<dbReference type="GO" id="GO:0005737">
    <property type="term" value="C:cytoplasm"/>
    <property type="evidence" value="ECO:0000318"/>
    <property type="project" value="GO_Central"/>
</dbReference>
<dbReference type="Pfam" id="PF00651">
    <property type="entry name" value="BTB"/>
    <property type="match status" value="1"/>
</dbReference>
<dbReference type="SMART" id="SM00875">
    <property type="entry name" value="BACK"/>
    <property type="match status" value="1"/>
</dbReference>
<dbReference type="Gene3D" id="1.25.40.420">
    <property type="match status" value="1"/>
</dbReference>
<dbReference type="OMA" id="ENCFTIQ"/>
<evidence type="ECO:0000313" key="5">
    <source>
        <dbReference type="Proteomes" id="UP000009022"/>
    </source>
</evidence>
<dbReference type="InterPro" id="IPR000210">
    <property type="entry name" value="BTB/POZ_dom"/>
</dbReference>
<feature type="domain" description="BTB" evidence="3">
    <location>
        <begin position="2"/>
        <end position="69"/>
    </location>
</feature>
<dbReference type="STRING" id="10228.B3SBS5"/>
<sequence>ITDIKLIIGDRSFLCHRVILAAHSEYFRTMFTSDFKEKDKAEINLIEIDCSIASIVIKYIYGYVLKLTLMKLSQVQAVYALALQWAIKELQEQCHCYFITILNARNCCQLATFADYHAPDLHDEILAYITDNFFRCIKTKSLQDLSYNLLVKLIQCDYLNIINEDQILESLNIWIDSDTSSRKKLIVSLLCHLRLAYISPES</sequence>
<protein>
    <recommendedName>
        <fullName evidence="3">BTB domain-containing protein</fullName>
    </recommendedName>
</protein>
<proteinExistence type="predicted"/>
<dbReference type="InParanoid" id="B3SBS5"/>
<dbReference type="InterPro" id="IPR011333">
    <property type="entry name" value="SKP1/BTB/POZ_sf"/>
</dbReference>
<evidence type="ECO:0000256" key="2">
    <source>
        <dbReference type="ARBA" id="ARBA00022737"/>
    </source>
</evidence>
<dbReference type="CDD" id="cd18186">
    <property type="entry name" value="BTB_POZ_ZBTB_KLHL-like"/>
    <property type="match status" value="1"/>
</dbReference>
<dbReference type="RefSeq" id="XP_002117675.1">
    <property type="nucleotide sequence ID" value="XM_002117639.1"/>
</dbReference>
<dbReference type="GO" id="GO:0031463">
    <property type="term" value="C:Cul3-RING ubiquitin ligase complex"/>
    <property type="evidence" value="ECO:0000318"/>
    <property type="project" value="GO_Central"/>
</dbReference>
<dbReference type="GO" id="GO:0043161">
    <property type="term" value="P:proteasome-mediated ubiquitin-dependent protein catabolic process"/>
    <property type="evidence" value="ECO:0000318"/>
    <property type="project" value="GO_Central"/>
</dbReference>
<keyword evidence="5" id="KW-1185">Reference proteome</keyword>
<dbReference type="KEGG" id="tad:TRIADDRAFT_16509"/>
<dbReference type="SUPFAM" id="SSF54695">
    <property type="entry name" value="POZ domain"/>
    <property type="match status" value="1"/>
</dbReference>
<feature type="non-terminal residue" evidence="4">
    <location>
        <position position="1"/>
    </location>
</feature>
<dbReference type="EMBL" id="DS985266">
    <property type="protein sequence ID" value="EDV19805.1"/>
    <property type="molecule type" value="Genomic_DNA"/>
</dbReference>
<dbReference type="HOGENOM" id="CLU_004253_11_0_1"/>
<feature type="non-terminal residue" evidence="4">
    <location>
        <position position="202"/>
    </location>
</feature>
<dbReference type="Proteomes" id="UP000009022">
    <property type="component" value="Unassembled WGS sequence"/>
</dbReference>
<evidence type="ECO:0000259" key="3">
    <source>
        <dbReference type="PROSITE" id="PS50097"/>
    </source>
</evidence>
<dbReference type="Gene3D" id="3.30.710.10">
    <property type="entry name" value="Potassium Channel Kv1.1, Chain A"/>
    <property type="match status" value="1"/>
</dbReference>
<gene>
    <name evidence="4" type="ORF">TRIADDRAFT_16509</name>
</gene>
<dbReference type="SMART" id="SM00225">
    <property type="entry name" value="BTB"/>
    <property type="match status" value="1"/>
</dbReference>
<dbReference type="PANTHER" id="PTHR24412">
    <property type="entry name" value="KELCH PROTEIN"/>
    <property type="match status" value="1"/>
</dbReference>
<organism evidence="4 5">
    <name type="scientific">Trichoplax adhaerens</name>
    <name type="common">Trichoplax reptans</name>
    <dbReference type="NCBI Taxonomy" id="10228"/>
    <lineage>
        <taxon>Eukaryota</taxon>
        <taxon>Metazoa</taxon>
        <taxon>Placozoa</taxon>
        <taxon>Uniplacotomia</taxon>
        <taxon>Trichoplacea</taxon>
        <taxon>Trichoplacidae</taxon>
        <taxon>Trichoplax</taxon>
    </lineage>
</organism>
<evidence type="ECO:0000313" key="4">
    <source>
        <dbReference type="EMBL" id="EDV19805.1"/>
    </source>
</evidence>
<evidence type="ECO:0000256" key="1">
    <source>
        <dbReference type="ARBA" id="ARBA00022441"/>
    </source>
</evidence>
<reference evidence="4 5" key="1">
    <citation type="journal article" date="2008" name="Nature">
        <title>The Trichoplax genome and the nature of placozoans.</title>
        <authorList>
            <person name="Srivastava M."/>
            <person name="Begovic E."/>
            <person name="Chapman J."/>
            <person name="Putnam N.H."/>
            <person name="Hellsten U."/>
            <person name="Kawashima T."/>
            <person name="Kuo A."/>
            <person name="Mitros T."/>
            <person name="Salamov A."/>
            <person name="Carpenter M.L."/>
            <person name="Signorovitch A.Y."/>
            <person name="Moreno M.A."/>
            <person name="Kamm K."/>
            <person name="Grimwood J."/>
            <person name="Schmutz J."/>
            <person name="Shapiro H."/>
            <person name="Grigoriev I.V."/>
            <person name="Buss L.W."/>
            <person name="Schierwater B."/>
            <person name="Dellaporta S.L."/>
            <person name="Rokhsar D.S."/>
        </authorList>
    </citation>
    <scope>NUCLEOTIDE SEQUENCE [LARGE SCALE GENOMIC DNA]</scope>
    <source>
        <strain evidence="4 5">Grell-BS-1999</strain>
    </source>
</reference>
<keyword evidence="1" id="KW-0880">Kelch repeat</keyword>
<dbReference type="Pfam" id="PF07707">
    <property type="entry name" value="BACK"/>
    <property type="match status" value="1"/>
</dbReference>
<dbReference type="GeneID" id="6758888"/>
<dbReference type="OrthoDB" id="6418787at2759"/>
<dbReference type="GO" id="GO:1990756">
    <property type="term" value="F:ubiquitin-like ligase-substrate adaptor activity"/>
    <property type="evidence" value="ECO:0000318"/>
    <property type="project" value="GO_Central"/>
</dbReference>
<dbReference type="CTD" id="6758888"/>
<keyword evidence="2" id="KW-0677">Repeat</keyword>
<dbReference type="PANTHER" id="PTHR24412:SF450">
    <property type="entry name" value="KELCH-LIKE PROTEIN DIABLO"/>
    <property type="match status" value="1"/>
</dbReference>
<dbReference type="PROSITE" id="PS50097">
    <property type="entry name" value="BTB"/>
    <property type="match status" value="1"/>
</dbReference>
<dbReference type="PhylomeDB" id="B3SBS5"/>
<accession>B3SBS5</accession>
<dbReference type="InterPro" id="IPR011705">
    <property type="entry name" value="BACK"/>
</dbReference>
<dbReference type="eggNOG" id="KOG4441">
    <property type="taxonomic scope" value="Eukaryota"/>
</dbReference>